<feature type="domain" description="Beta-lactamase-related" evidence="1">
    <location>
        <begin position="14"/>
        <end position="391"/>
    </location>
</feature>
<keyword evidence="4" id="KW-1185">Reference proteome</keyword>
<dbReference type="PANTHER" id="PTHR43283">
    <property type="entry name" value="BETA-LACTAMASE-RELATED"/>
    <property type="match status" value="1"/>
</dbReference>
<dbReference type="SUPFAM" id="SSF49344">
    <property type="entry name" value="CBD9-like"/>
    <property type="match status" value="1"/>
</dbReference>
<dbReference type="Gene3D" id="2.60.40.1210">
    <property type="entry name" value="Cellobiose dehydrogenase, cytochrome domain"/>
    <property type="match status" value="1"/>
</dbReference>
<dbReference type="Pfam" id="PF00144">
    <property type="entry name" value="Beta-lactamase"/>
    <property type="match status" value="1"/>
</dbReference>
<dbReference type="EMBL" id="QGDH01000227">
    <property type="protein sequence ID" value="RAR02186.1"/>
    <property type="molecule type" value="Genomic_DNA"/>
</dbReference>
<evidence type="ECO:0000259" key="1">
    <source>
        <dbReference type="Pfam" id="PF00144"/>
    </source>
</evidence>
<proteinExistence type="predicted"/>
<protein>
    <submittedName>
        <fullName evidence="3">Beta-lactamase/transpeptidase-like protein</fullName>
    </submittedName>
</protein>
<dbReference type="InterPro" id="IPR050789">
    <property type="entry name" value="Diverse_Enzym_Activities"/>
</dbReference>
<name>A0A364MSK3_STELY</name>
<accession>A0A364MSK3</accession>
<dbReference type="InterPro" id="IPR015920">
    <property type="entry name" value="Cellobiose_DH-like_cyt"/>
</dbReference>
<dbReference type="SUPFAM" id="SSF56601">
    <property type="entry name" value="beta-lactamase/transpeptidase-like"/>
    <property type="match status" value="1"/>
</dbReference>
<evidence type="ECO:0000259" key="2">
    <source>
        <dbReference type="Pfam" id="PF16010"/>
    </source>
</evidence>
<comment type="caution">
    <text evidence="3">The sequence shown here is derived from an EMBL/GenBank/DDBJ whole genome shotgun (WGS) entry which is preliminary data.</text>
</comment>
<gene>
    <name evidence="3" type="ORF">DDE83_008660</name>
</gene>
<organism evidence="3 4">
    <name type="scientific">Stemphylium lycopersici</name>
    <name type="common">Tomato gray leaf spot disease fungus</name>
    <name type="synonym">Thyrospora lycopersici</name>
    <dbReference type="NCBI Taxonomy" id="183478"/>
    <lineage>
        <taxon>Eukaryota</taxon>
        <taxon>Fungi</taxon>
        <taxon>Dikarya</taxon>
        <taxon>Ascomycota</taxon>
        <taxon>Pezizomycotina</taxon>
        <taxon>Dothideomycetes</taxon>
        <taxon>Pleosporomycetidae</taxon>
        <taxon>Pleosporales</taxon>
        <taxon>Pleosporineae</taxon>
        <taxon>Pleosporaceae</taxon>
        <taxon>Stemphylium</taxon>
    </lineage>
</organism>
<dbReference type="CDD" id="cd09630">
    <property type="entry name" value="CDH_like_cytochrome"/>
    <property type="match status" value="1"/>
</dbReference>
<sequence>MSLNTQSIQSIKSTLDNFVKDGSPGLVFHAIDKSGKTLVEHASGTIGINSSKPMDVETTTFWVASCTKLVTAIAVLQLVEQGKIGLDDAEAVRKIAPELAKKKVYADGVNGVEQERGITMRMLLSHTAGFGYKCFDPRIKGDGIEGDQGDINDFLDAKLLNQPGSMWEYGINIDWAGLILERLTNQKLGDYFQQHIFTPLDIPAEGASILPSPSTQETLAQMHQRDATTGTLSPRPQLLSGALSCPADQQKQFFHSGGGGLWTKPREYVKILAALLNNGTSPSTHAQILKPATVDLLCENQIPDQPNFARGGPPPANPLIANRSAEMYPQPGNPPQGWGFGGFITFEPGLSGRGRNTVWWSGLSNCFWWVDRERGAAGMLAAQVLPYGDPKVVPAWFMAEKGIYDGLDAVAAESKANSKLASVLQTPFIPGFSTNIFHPAHAWPSSTSQTLSPRAVSYLDAETGFTFSETRAAATLSSSIIYRIAQPANVPTGQPYDVVLQVIAPNALGWVGLAWGGSMIRNPLTVSYPNGQKPTVSSRWATGHSTPQPYPSATYTPLTAGNKSNATHWQFTVKCSGCTTYTGSTGSTVRIDPTGSKRLGFACSQGKVSNPSSTSASIPVHDVYNYITHDFSVGASEGWEALLARNGV</sequence>
<dbReference type="Proteomes" id="UP000249619">
    <property type="component" value="Unassembled WGS sequence"/>
</dbReference>
<dbReference type="AlphaFoldDB" id="A0A364MSK3"/>
<dbReference type="STRING" id="183478.A0A364MSK3"/>
<evidence type="ECO:0000313" key="3">
    <source>
        <dbReference type="EMBL" id="RAR02186.1"/>
    </source>
</evidence>
<reference evidence="4" key="1">
    <citation type="submission" date="2018-05" db="EMBL/GenBank/DDBJ databases">
        <title>Draft genome sequence of Stemphylium lycopersici strain CIDEFI 213.</title>
        <authorList>
            <person name="Medina R."/>
            <person name="Franco M.E.E."/>
            <person name="Lucentini C.G."/>
            <person name="Saparrat M.C.N."/>
            <person name="Balatti P.A."/>
        </authorList>
    </citation>
    <scope>NUCLEOTIDE SEQUENCE [LARGE SCALE GENOMIC DNA]</scope>
    <source>
        <strain evidence="4">CIDEFI 213</strain>
    </source>
</reference>
<dbReference type="InterPro" id="IPR001466">
    <property type="entry name" value="Beta-lactam-related"/>
</dbReference>
<evidence type="ECO:0000313" key="4">
    <source>
        <dbReference type="Proteomes" id="UP000249619"/>
    </source>
</evidence>
<dbReference type="InterPro" id="IPR012338">
    <property type="entry name" value="Beta-lactam/transpept-like"/>
</dbReference>
<dbReference type="Pfam" id="PF16010">
    <property type="entry name" value="CDH-cyt"/>
    <property type="match status" value="1"/>
</dbReference>
<dbReference type="Gene3D" id="3.40.710.10">
    <property type="entry name" value="DD-peptidase/beta-lactamase superfamily"/>
    <property type="match status" value="1"/>
</dbReference>
<dbReference type="PANTHER" id="PTHR43283:SF3">
    <property type="entry name" value="BETA-LACTAMASE FAMILY PROTEIN (AFU_ORTHOLOGUE AFUA_5G07500)"/>
    <property type="match status" value="1"/>
</dbReference>
<feature type="domain" description="Cellobiose dehydrogenase-like cytochrome" evidence="2">
    <location>
        <begin position="458"/>
        <end position="639"/>
    </location>
</feature>